<keyword evidence="8 18" id="KW-0677">Repeat</keyword>
<feature type="region of interest" description="Linker" evidence="18">
    <location>
        <begin position="232"/>
        <end position="252"/>
    </location>
</feature>
<feature type="binding site" evidence="18">
    <location>
        <begin position="371"/>
        <end position="372"/>
    </location>
    <ligand>
        <name>acetyl-CoA</name>
        <dbReference type="ChEBI" id="CHEBI:57288"/>
    </ligand>
</feature>
<dbReference type="SUPFAM" id="SSF53448">
    <property type="entry name" value="Nucleotide-diphospho-sugar transferases"/>
    <property type="match status" value="1"/>
</dbReference>
<dbReference type="NCBIfam" id="NF010933">
    <property type="entry name" value="PRK14353.1"/>
    <property type="match status" value="1"/>
</dbReference>
<dbReference type="HAMAP" id="MF_01631">
    <property type="entry name" value="GlmU"/>
    <property type="match status" value="1"/>
</dbReference>
<evidence type="ECO:0000256" key="6">
    <source>
        <dbReference type="ARBA" id="ARBA00022695"/>
    </source>
</evidence>
<dbReference type="EMBL" id="JBHUEY010000006">
    <property type="protein sequence ID" value="MFD1785400.1"/>
    <property type="molecule type" value="Genomic_DNA"/>
</dbReference>
<feature type="region of interest" description="N-acetyltransferase" evidence="18">
    <location>
        <begin position="253"/>
        <end position="449"/>
    </location>
</feature>
<feature type="binding site" evidence="18">
    <location>
        <position position="106"/>
    </location>
    <ligand>
        <name>Mg(2+)</name>
        <dbReference type="ChEBI" id="CHEBI:18420"/>
    </ligand>
</feature>
<evidence type="ECO:0000256" key="12">
    <source>
        <dbReference type="ARBA" id="ARBA00023268"/>
    </source>
</evidence>
<dbReference type="InterPro" id="IPR018357">
    <property type="entry name" value="Hexapep_transf_CS"/>
</dbReference>
<keyword evidence="7 18" id="KW-0479">Metal-binding</keyword>
<comment type="catalytic activity">
    <reaction evidence="15 18">
        <text>alpha-D-glucosamine 1-phosphate + acetyl-CoA = N-acetyl-alpha-D-glucosamine 1-phosphate + CoA + H(+)</text>
        <dbReference type="Rhea" id="RHEA:13725"/>
        <dbReference type="ChEBI" id="CHEBI:15378"/>
        <dbReference type="ChEBI" id="CHEBI:57287"/>
        <dbReference type="ChEBI" id="CHEBI:57288"/>
        <dbReference type="ChEBI" id="CHEBI:57776"/>
        <dbReference type="ChEBI" id="CHEBI:58516"/>
        <dbReference type="EC" id="2.3.1.157"/>
    </reaction>
</comment>
<keyword evidence="14 18" id="KW-0961">Cell wall biogenesis/degradation</keyword>
<evidence type="ECO:0000256" key="7">
    <source>
        <dbReference type="ARBA" id="ARBA00022723"/>
    </source>
</evidence>
<name>A0ABW4N5P9_9CAUL</name>
<dbReference type="InterPro" id="IPR011004">
    <property type="entry name" value="Trimer_LpxA-like_sf"/>
</dbReference>
<protein>
    <recommendedName>
        <fullName evidence="18">Bifunctional protein GlmU</fullName>
    </recommendedName>
    <domain>
        <recommendedName>
            <fullName evidence="18">UDP-N-acetylglucosamine pyrophosphorylase</fullName>
            <ecNumber evidence="18">2.7.7.23</ecNumber>
        </recommendedName>
        <alternativeName>
            <fullName evidence="18">N-acetylglucosamine-1-phosphate uridyltransferase</fullName>
        </alternativeName>
    </domain>
    <domain>
        <recommendedName>
            <fullName evidence="18">Glucosamine-1-phosphate N-acetyltransferase</fullName>
            <ecNumber evidence="18">2.3.1.157</ecNumber>
        </recommendedName>
    </domain>
</protein>
<gene>
    <name evidence="18 20" type="primary">glmU</name>
    <name evidence="20" type="ORF">ACFSC0_18515</name>
</gene>
<feature type="binding site" evidence="18">
    <location>
        <position position="390"/>
    </location>
    <ligand>
        <name>acetyl-CoA</name>
        <dbReference type="ChEBI" id="CHEBI:57288"/>
    </ligand>
</feature>
<dbReference type="NCBIfam" id="TIGR01173">
    <property type="entry name" value="glmU"/>
    <property type="match status" value="1"/>
</dbReference>
<evidence type="ECO:0000256" key="15">
    <source>
        <dbReference type="ARBA" id="ARBA00048247"/>
    </source>
</evidence>
<feature type="binding site" evidence="18">
    <location>
        <position position="362"/>
    </location>
    <ligand>
        <name>UDP-N-acetyl-alpha-D-glucosamine</name>
        <dbReference type="ChEBI" id="CHEBI:57705"/>
    </ligand>
</feature>
<comment type="pathway">
    <text evidence="18">Nucleotide-sugar biosynthesis; UDP-N-acetyl-alpha-D-glucosamine biosynthesis; N-acetyl-alpha-D-glucosamine 1-phosphate from alpha-D-glucosamine 6-phosphate (route II): step 2/2.</text>
</comment>
<keyword evidence="4 18" id="KW-0963">Cytoplasm</keyword>
<evidence type="ECO:0000259" key="19">
    <source>
        <dbReference type="Pfam" id="PF12804"/>
    </source>
</evidence>
<dbReference type="InterPro" id="IPR029044">
    <property type="entry name" value="Nucleotide-diphossugar_trans"/>
</dbReference>
<dbReference type="CDD" id="cd02540">
    <property type="entry name" value="GT2_GlmU_N_bac"/>
    <property type="match status" value="1"/>
</dbReference>
<dbReference type="GO" id="GO:0003977">
    <property type="term" value="F:UDP-N-acetylglucosamine diphosphorylase activity"/>
    <property type="evidence" value="ECO:0007669"/>
    <property type="project" value="UniProtKB-EC"/>
</dbReference>
<comment type="pathway">
    <text evidence="18">Nucleotide-sugar biosynthesis; UDP-N-acetyl-alpha-D-glucosamine biosynthesis; UDP-N-acetyl-alpha-D-glucosamine from N-acetyl-alpha-D-glucosamine 1-phosphate: step 1/1.</text>
</comment>
<evidence type="ECO:0000313" key="21">
    <source>
        <dbReference type="Proteomes" id="UP001597237"/>
    </source>
</evidence>
<feature type="binding site" evidence="18">
    <location>
        <position position="408"/>
    </location>
    <ligand>
        <name>acetyl-CoA</name>
        <dbReference type="ChEBI" id="CHEBI:57288"/>
    </ligand>
</feature>
<keyword evidence="11 18" id="KW-0573">Peptidoglycan synthesis</keyword>
<evidence type="ECO:0000313" key="20">
    <source>
        <dbReference type="EMBL" id="MFD1785400.1"/>
    </source>
</evidence>
<feature type="binding site" evidence="18">
    <location>
        <position position="23"/>
    </location>
    <ligand>
        <name>UDP-N-acetyl-alpha-D-glucosamine</name>
        <dbReference type="ChEBI" id="CHEBI:57705"/>
    </ligand>
</feature>
<sequence>MPARAAVILAAGIGTRLKSPIPKVLNKVGGRTIVDRVIDACEGLGCEKIVVVVGNHSPQVRAHITARLGEGAIAVQDEPLGTAHAALAARQALEGFDGEVLVTNGDLPLIEPKDLEPLFQLRAQGARLAIMGFEPENQLLYGRIIRGADGHVIRIVEPKELNPEQASVKACNAGLYLAHSKDWFRWLPKVRNDNAKGEYYLTDVVGLASAEEALVRAAFAPESAVMGADTQMQLSAAEAIFQQRRRAHFLAEGVAMPAPETVHFSWDTQIAAGATVEPFVVFATGVTVETGAVIRAFSHLEGARVRSGALVGPYARLRPGADIGEEAHIGNFVEVKKVAVGKGAKANHLAYLGDGSVGAGANIGAGTIFCNYDGFDKYETHVGAGAFIGSDTALVAPVRVGEGAYVGSGSVITSEVSPDSLALARGRQVEKPGWAAEFRKSKQAKKAAK</sequence>
<feature type="binding site" evidence="18">
    <location>
        <begin position="9"/>
        <end position="12"/>
    </location>
    <ligand>
        <name>UDP-N-acetyl-alpha-D-glucosamine</name>
        <dbReference type="ChEBI" id="CHEBI:57705"/>
    </ligand>
</feature>
<dbReference type="InterPro" id="IPR005882">
    <property type="entry name" value="Bifunctional_GlmU"/>
</dbReference>
<evidence type="ECO:0000256" key="17">
    <source>
        <dbReference type="ARBA" id="ARBA00049628"/>
    </source>
</evidence>
<evidence type="ECO:0000256" key="14">
    <source>
        <dbReference type="ARBA" id="ARBA00023316"/>
    </source>
</evidence>
<keyword evidence="13 18" id="KW-0012">Acyltransferase</keyword>
<evidence type="ECO:0000256" key="5">
    <source>
        <dbReference type="ARBA" id="ARBA00022679"/>
    </source>
</evidence>
<evidence type="ECO:0000256" key="16">
    <source>
        <dbReference type="ARBA" id="ARBA00048493"/>
    </source>
</evidence>
<keyword evidence="5 18" id="KW-0808">Transferase</keyword>
<feature type="binding site" evidence="18">
    <location>
        <position position="365"/>
    </location>
    <ligand>
        <name>acetyl-CoA</name>
        <dbReference type="ChEBI" id="CHEBI:57288"/>
    </ligand>
</feature>
<comment type="similarity">
    <text evidence="2 18">In the C-terminal section; belongs to the transferase hexapeptide repeat family.</text>
</comment>
<dbReference type="InterPro" id="IPR025877">
    <property type="entry name" value="MobA-like_NTP_Trfase"/>
</dbReference>
<evidence type="ECO:0000256" key="4">
    <source>
        <dbReference type="ARBA" id="ARBA00022490"/>
    </source>
</evidence>
<dbReference type="RefSeq" id="WP_377281462.1">
    <property type="nucleotide sequence ID" value="NZ_JBHRSI010000004.1"/>
</dbReference>
<feature type="region of interest" description="Pyrophosphorylase" evidence="18">
    <location>
        <begin position="1"/>
        <end position="231"/>
    </location>
</feature>
<evidence type="ECO:0000256" key="10">
    <source>
        <dbReference type="ARBA" id="ARBA00022960"/>
    </source>
</evidence>
<comment type="catalytic activity">
    <reaction evidence="16 18">
        <text>N-acetyl-alpha-D-glucosamine 1-phosphate + UTP + H(+) = UDP-N-acetyl-alpha-D-glucosamine + diphosphate</text>
        <dbReference type="Rhea" id="RHEA:13509"/>
        <dbReference type="ChEBI" id="CHEBI:15378"/>
        <dbReference type="ChEBI" id="CHEBI:33019"/>
        <dbReference type="ChEBI" id="CHEBI:46398"/>
        <dbReference type="ChEBI" id="CHEBI:57705"/>
        <dbReference type="ChEBI" id="CHEBI:57776"/>
        <dbReference type="EC" id="2.7.7.23"/>
    </reaction>
</comment>
<comment type="function">
    <text evidence="17 18">Catalyzes the last two sequential reactions in the de novo biosynthetic pathway for UDP-N-acetylglucosamine (UDP-GlcNAc). The C-terminal domain catalyzes the transfer of acetyl group from acetyl coenzyme A to glucosamine-1-phosphate (GlcN-1-P) to produce N-acetylglucosamine-1-phosphate (GlcNAc-1-P), which is converted into UDP-GlcNAc by the transfer of uridine 5-monophosphate (from uridine 5-triphosphate), a reaction catalyzed by the N-terminal domain.</text>
</comment>
<keyword evidence="21" id="KW-1185">Reference proteome</keyword>
<feature type="binding site" evidence="18">
    <location>
        <position position="142"/>
    </location>
    <ligand>
        <name>UDP-N-acetyl-alpha-D-glucosamine</name>
        <dbReference type="ChEBI" id="CHEBI:57705"/>
    </ligand>
</feature>
<feature type="active site" description="Proton acceptor" evidence="18">
    <location>
        <position position="348"/>
    </location>
</feature>
<comment type="cofactor">
    <cofactor evidence="18">
        <name>Mg(2+)</name>
        <dbReference type="ChEBI" id="CHEBI:18420"/>
    </cofactor>
    <text evidence="18">Binds 1 Mg(2+) ion per subunit.</text>
</comment>
<feature type="binding site" evidence="18">
    <location>
        <position position="318"/>
    </location>
    <ligand>
        <name>UDP-N-acetyl-alpha-D-glucosamine</name>
        <dbReference type="ChEBI" id="CHEBI:57705"/>
    </ligand>
</feature>
<feature type="binding site" evidence="18">
    <location>
        <position position="157"/>
    </location>
    <ligand>
        <name>UDP-N-acetyl-alpha-D-glucosamine</name>
        <dbReference type="ChEBI" id="CHEBI:57705"/>
    </ligand>
</feature>
<feature type="binding site" evidence="18">
    <location>
        <position position="172"/>
    </location>
    <ligand>
        <name>UDP-N-acetyl-alpha-D-glucosamine</name>
        <dbReference type="ChEBI" id="CHEBI:57705"/>
    </ligand>
</feature>
<comment type="subcellular location">
    <subcellularLocation>
        <location evidence="1 18">Cytoplasm</location>
    </subcellularLocation>
</comment>
<reference evidence="21" key="1">
    <citation type="journal article" date="2019" name="Int. J. Syst. Evol. Microbiol.">
        <title>The Global Catalogue of Microorganisms (GCM) 10K type strain sequencing project: providing services to taxonomists for standard genome sequencing and annotation.</title>
        <authorList>
            <consortium name="The Broad Institute Genomics Platform"/>
            <consortium name="The Broad Institute Genome Sequencing Center for Infectious Disease"/>
            <person name="Wu L."/>
            <person name="Ma J."/>
        </authorList>
    </citation>
    <scope>NUCLEOTIDE SEQUENCE [LARGE SCALE GENOMIC DNA]</scope>
    <source>
        <strain evidence="21">DFY28</strain>
    </source>
</reference>
<evidence type="ECO:0000256" key="1">
    <source>
        <dbReference type="ARBA" id="ARBA00004496"/>
    </source>
</evidence>
<keyword evidence="10 18" id="KW-0133">Cell shape</keyword>
<feature type="binding site" evidence="18">
    <location>
        <position position="336"/>
    </location>
    <ligand>
        <name>UDP-N-acetyl-alpha-D-glucosamine</name>
        <dbReference type="ChEBI" id="CHEBI:57705"/>
    </ligand>
</feature>
<evidence type="ECO:0000256" key="3">
    <source>
        <dbReference type="ARBA" id="ARBA00007947"/>
    </source>
</evidence>
<dbReference type="EC" id="2.7.7.23" evidence="18"/>
<dbReference type="PANTHER" id="PTHR43584">
    <property type="entry name" value="NUCLEOTIDYL TRANSFERASE"/>
    <property type="match status" value="1"/>
</dbReference>
<feature type="binding site" evidence="18">
    <location>
        <position position="425"/>
    </location>
    <ligand>
        <name>acetyl-CoA</name>
        <dbReference type="ChEBI" id="CHEBI:57288"/>
    </ligand>
</feature>
<keyword evidence="6 18" id="KW-0548">Nucleotidyltransferase</keyword>
<dbReference type="EC" id="2.3.1.157" evidence="18"/>
<comment type="pathway">
    <text evidence="18">Bacterial outer membrane biogenesis; LPS lipid A biosynthesis.</text>
</comment>
<keyword evidence="12 18" id="KW-0511">Multifunctional enzyme</keyword>
<feature type="binding site" evidence="18">
    <location>
        <position position="76"/>
    </location>
    <ligand>
        <name>UDP-N-acetyl-alpha-D-glucosamine</name>
        <dbReference type="ChEBI" id="CHEBI:57705"/>
    </ligand>
</feature>
<dbReference type="Proteomes" id="UP001597237">
    <property type="component" value="Unassembled WGS sequence"/>
</dbReference>
<comment type="caution">
    <text evidence="20">The sequence shown here is derived from an EMBL/GenBank/DDBJ whole genome shotgun (WGS) entry which is preliminary data.</text>
</comment>
<organism evidence="20 21">
    <name type="scientific">Phenylobacterium terrae</name>
    <dbReference type="NCBI Taxonomy" id="2665495"/>
    <lineage>
        <taxon>Bacteria</taxon>
        <taxon>Pseudomonadati</taxon>
        <taxon>Pseudomonadota</taxon>
        <taxon>Alphaproteobacteria</taxon>
        <taxon>Caulobacterales</taxon>
        <taxon>Caulobacteraceae</taxon>
        <taxon>Phenylobacterium</taxon>
    </lineage>
</organism>
<dbReference type="PANTHER" id="PTHR43584:SF3">
    <property type="entry name" value="BIFUNCTIONAL PROTEIN GLMU"/>
    <property type="match status" value="1"/>
</dbReference>
<dbReference type="InterPro" id="IPR038009">
    <property type="entry name" value="GlmU_C_LbH"/>
</dbReference>
<evidence type="ECO:0000256" key="2">
    <source>
        <dbReference type="ARBA" id="ARBA00007707"/>
    </source>
</evidence>
<evidence type="ECO:0000256" key="8">
    <source>
        <dbReference type="ARBA" id="ARBA00022737"/>
    </source>
</evidence>
<dbReference type="SUPFAM" id="SSF51161">
    <property type="entry name" value="Trimeric LpxA-like enzymes"/>
    <property type="match status" value="1"/>
</dbReference>
<comment type="caution">
    <text evidence="18">Lacks conserved residue(s) required for the propagation of feature annotation.</text>
</comment>
<dbReference type="Pfam" id="PF00132">
    <property type="entry name" value="Hexapep"/>
    <property type="match status" value="1"/>
</dbReference>
<proteinExistence type="inferred from homology"/>
<evidence type="ECO:0000256" key="13">
    <source>
        <dbReference type="ARBA" id="ARBA00023315"/>
    </source>
</evidence>
<dbReference type="InterPro" id="IPR001451">
    <property type="entry name" value="Hexapep"/>
</dbReference>
<dbReference type="Gene3D" id="3.90.550.10">
    <property type="entry name" value="Spore Coat Polysaccharide Biosynthesis Protein SpsA, Chain A"/>
    <property type="match status" value="1"/>
</dbReference>
<dbReference type="PROSITE" id="PS00101">
    <property type="entry name" value="HEXAPEP_TRANSFERASES"/>
    <property type="match status" value="1"/>
</dbReference>
<accession>A0ABW4N5P9</accession>
<comment type="similarity">
    <text evidence="3 18">In the N-terminal section; belongs to the N-acetylglucosamine-1-phosphate uridyltransferase family.</text>
</comment>
<dbReference type="Gene3D" id="2.160.10.10">
    <property type="entry name" value="Hexapeptide repeat proteins"/>
    <property type="match status" value="1"/>
</dbReference>
<feature type="domain" description="MobA-like NTP transferase" evidence="19">
    <location>
        <begin position="6"/>
        <end position="134"/>
    </location>
</feature>
<feature type="binding site" evidence="18">
    <location>
        <begin position="81"/>
        <end position="82"/>
    </location>
    <ligand>
        <name>UDP-N-acetyl-alpha-D-glucosamine</name>
        <dbReference type="ChEBI" id="CHEBI:57705"/>
    </ligand>
</feature>
<evidence type="ECO:0000256" key="9">
    <source>
        <dbReference type="ARBA" id="ARBA00022842"/>
    </source>
</evidence>
<evidence type="ECO:0000256" key="11">
    <source>
        <dbReference type="ARBA" id="ARBA00022984"/>
    </source>
</evidence>
<keyword evidence="9 18" id="KW-0460">Magnesium</keyword>
<comment type="subunit">
    <text evidence="18">Homotrimer.</text>
</comment>
<dbReference type="InterPro" id="IPR050065">
    <property type="entry name" value="GlmU-like"/>
</dbReference>
<feature type="binding site" evidence="18">
    <location>
        <position position="351"/>
    </location>
    <ligand>
        <name>UDP-N-acetyl-alpha-D-glucosamine</name>
        <dbReference type="ChEBI" id="CHEBI:57705"/>
    </ligand>
</feature>
<evidence type="ECO:0000256" key="18">
    <source>
        <dbReference type="HAMAP-Rule" id="MF_01631"/>
    </source>
</evidence>
<dbReference type="CDD" id="cd03353">
    <property type="entry name" value="LbH_GlmU_C"/>
    <property type="match status" value="1"/>
</dbReference>
<dbReference type="Pfam" id="PF12804">
    <property type="entry name" value="NTP_transf_3"/>
    <property type="match status" value="1"/>
</dbReference>